<feature type="transmembrane region" description="Helical" evidence="1">
    <location>
        <begin position="59"/>
        <end position="76"/>
    </location>
</feature>
<organism evidence="2 3">
    <name type="scientific">Natronococcus pandeyae</name>
    <dbReference type="NCBI Taxonomy" id="2055836"/>
    <lineage>
        <taxon>Archaea</taxon>
        <taxon>Methanobacteriati</taxon>
        <taxon>Methanobacteriota</taxon>
        <taxon>Stenosarchaea group</taxon>
        <taxon>Halobacteria</taxon>
        <taxon>Halobacteriales</taxon>
        <taxon>Natrialbaceae</taxon>
        <taxon>Natronococcus</taxon>
    </lineage>
</organism>
<evidence type="ECO:0000313" key="2">
    <source>
        <dbReference type="EMBL" id="TYL40512.1"/>
    </source>
</evidence>
<feature type="transmembrane region" description="Helical" evidence="1">
    <location>
        <begin position="88"/>
        <end position="107"/>
    </location>
</feature>
<name>A0A8J8Q7V7_9EURY</name>
<evidence type="ECO:0000313" key="3">
    <source>
        <dbReference type="Proteomes" id="UP000766904"/>
    </source>
</evidence>
<dbReference type="RefSeq" id="WP_148856306.1">
    <property type="nucleotide sequence ID" value="NZ_PHNJ01000001.1"/>
</dbReference>
<evidence type="ECO:0000256" key="1">
    <source>
        <dbReference type="SAM" id="Phobius"/>
    </source>
</evidence>
<accession>A0A8J8Q7V7</accession>
<gene>
    <name evidence="2" type="ORF">CV102_02790</name>
</gene>
<proteinExistence type="predicted"/>
<dbReference type="EMBL" id="PHNJ01000001">
    <property type="protein sequence ID" value="TYL40512.1"/>
    <property type="molecule type" value="Genomic_DNA"/>
</dbReference>
<keyword evidence="1" id="KW-0472">Membrane</keyword>
<sequence length="133" mass="14449">MASNRRQTVRSPLEWFHDDDGWARPDGRNGEFLALLVGLPAFAWFASGDLGGLALGESWLAVSLGVCCGFAYAAYYRQRLLEVVHLPTPTVLFVLAAATTVLGLYALRFVSPLHEGIEPPRRGAEPPAAIDPQ</sequence>
<comment type="caution">
    <text evidence="2">The sequence shown here is derived from an EMBL/GenBank/DDBJ whole genome shotgun (WGS) entry which is preliminary data.</text>
</comment>
<keyword evidence="1" id="KW-0812">Transmembrane</keyword>
<reference evidence="2" key="1">
    <citation type="submission" date="2017-11" db="EMBL/GenBank/DDBJ databases">
        <authorList>
            <person name="Kajale S.C."/>
            <person name="Sharma A."/>
        </authorList>
    </citation>
    <scope>NUCLEOTIDE SEQUENCE</scope>
    <source>
        <strain evidence="2">LS1_42</strain>
    </source>
</reference>
<keyword evidence="1" id="KW-1133">Transmembrane helix</keyword>
<protein>
    <submittedName>
        <fullName evidence="2">Uncharacterized protein</fullName>
    </submittedName>
</protein>
<feature type="transmembrane region" description="Helical" evidence="1">
    <location>
        <begin position="32"/>
        <end position="53"/>
    </location>
</feature>
<dbReference type="OrthoDB" id="186921at2157"/>
<keyword evidence="3" id="KW-1185">Reference proteome</keyword>
<dbReference type="AlphaFoldDB" id="A0A8J8Q7V7"/>
<dbReference type="Proteomes" id="UP000766904">
    <property type="component" value="Unassembled WGS sequence"/>
</dbReference>